<evidence type="ECO:0000313" key="3">
    <source>
        <dbReference type="Proteomes" id="UP000284842"/>
    </source>
</evidence>
<protein>
    <submittedName>
        <fullName evidence="2">Uncharacterized protein</fullName>
    </submittedName>
</protein>
<dbReference type="Gene3D" id="3.40.50.300">
    <property type="entry name" value="P-loop containing nucleotide triphosphate hydrolases"/>
    <property type="match status" value="1"/>
</dbReference>
<dbReference type="InParanoid" id="A0A409YDI8"/>
<dbReference type="AlphaFoldDB" id="A0A409YDI8"/>
<dbReference type="Proteomes" id="UP000284842">
    <property type="component" value="Unassembled WGS sequence"/>
</dbReference>
<gene>
    <name evidence="2" type="ORF">CVT24_000597</name>
</gene>
<dbReference type="InterPro" id="IPR011990">
    <property type="entry name" value="TPR-like_helical_dom_sf"/>
</dbReference>
<feature type="compositionally biased region" description="Basic and acidic residues" evidence="1">
    <location>
        <begin position="716"/>
        <end position="742"/>
    </location>
</feature>
<dbReference type="OrthoDB" id="1534087at2759"/>
<comment type="caution">
    <text evidence="2">The sequence shown here is derived from an EMBL/GenBank/DDBJ whole genome shotgun (WGS) entry which is preliminary data.</text>
</comment>
<dbReference type="SUPFAM" id="SSF48452">
    <property type="entry name" value="TPR-like"/>
    <property type="match status" value="1"/>
</dbReference>
<dbReference type="Gene3D" id="1.25.40.10">
    <property type="entry name" value="Tetratricopeptide repeat domain"/>
    <property type="match status" value="1"/>
</dbReference>
<sequence>MMSTTGFTSGGFYWNHLLVVAMDYLEAAFDDLLVPAFATRWFNDFNILSKLEYQQLETNLNMPIMSKREKTPDSASLRSKSSRRTFLATISRFYGAKTVVPAPVKNLETPASSTLLVKAEAQDTGSSSQEDSASVGQVAMQVETTFAVDEADSLKRHAALLDGLSTAVTVLQNLSSIIPFPPAAALISATLKIISVFKDSANVRIECLDLSNRIATYVLLVMGEVQDQGSLSPQLISDLDSFKRALAGLYEQLFKGIPPEQNAMIAAINARVHQGVLRSCEVELQRQIERFQVLRSIHDGKLLFKTLVQTKEIFKLSSEANQTLRKIDYKLEMGLKELRGLLQKGRVQQGSAEILPTVTQLIGCGPFITQVVNDLTSGANGSVCILGAEGTGKTSIAVQIMDDHRIRSKFPDDSYELEVGSARRIEGLRRALSVIPGRKLILLDDFENVWDAQSGNAECKAALETLTDNTNAMILMTMKPNPLPTQETSQVPLSPCKTHDIPPLDSKSAKELFGSYYALKNTQEESKSLDIILEKLDGRPSLIKLVAIRAVNSTIADIENLVLEMGASESGHPTSFIVKDSLSRLQNVPNAQKILNTLALFPSGLQEQQLGTWLSFRNGEALGYLRGIGVVFYNSGNHRWFLSPLIRSYLPSTDEIATSARNDAHSRMLAILQQHKGIWYGPEVDSFKHEMEELSKHEPNLTEIVVDMIDMLEEESSTKDATERRRKRGREDSGKKKTEKASADASKNDQLQTTILESLYIFCVYQRWSRANREVAEAAVRLAERWKSPVMLAKLQHLLGAIYIQLDQYQDGYIQFSRATKNFESQKHRRGMVRSSTQSIKAQLSLYQGGINDKLLRLADTLAKSVELPTTFTLEDAKTKYSSADHLNDQPLLDDLDLELMGTMGSDLDQASLHQAEMMAQIQLTKAYLYRSGNKGAECLDRAEVALYLAKDVIKNKALTVECQYVRARGLALSGKYLNAIHELEQVIAFYEERGIQGKALGPGAYVYNALTRALKGAGKHGPALTQAAQRAVTMCQTYGSPWAAGEALLEYGELFIEEEKWDEAILIYGEALKEFERVDGVSLLDEIEACKKNLSYARVKAELPNIEFVPPQRA</sequence>
<dbReference type="EMBL" id="NHTK01001275">
    <property type="protein sequence ID" value="PPR01058.1"/>
    <property type="molecule type" value="Genomic_DNA"/>
</dbReference>
<accession>A0A409YDI8</accession>
<dbReference type="InterPro" id="IPR027417">
    <property type="entry name" value="P-loop_NTPase"/>
</dbReference>
<evidence type="ECO:0000313" key="2">
    <source>
        <dbReference type="EMBL" id="PPR01058.1"/>
    </source>
</evidence>
<organism evidence="2 3">
    <name type="scientific">Panaeolus cyanescens</name>
    <dbReference type="NCBI Taxonomy" id="181874"/>
    <lineage>
        <taxon>Eukaryota</taxon>
        <taxon>Fungi</taxon>
        <taxon>Dikarya</taxon>
        <taxon>Basidiomycota</taxon>
        <taxon>Agaricomycotina</taxon>
        <taxon>Agaricomycetes</taxon>
        <taxon>Agaricomycetidae</taxon>
        <taxon>Agaricales</taxon>
        <taxon>Agaricineae</taxon>
        <taxon>Galeropsidaceae</taxon>
        <taxon>Panaeolus</taxon>
    </lineage>
</organism>
<keyword evidence="3" id="KW-1185">Reference proteome</keyword>
<proteinExistence type="predicted"/>
<reference evidence="2 3" key="1">
    <citation type="journal article" date="2018" name="Evol. Lett.">
        <title>Horizontal gene cluster transfer increased hallucinogenic mushroom diversity.</title>
        <authorList>
            <person name="Reynolds H.T."/>
            <person name="Vijayakumar V."/>
            <person name="Gluck-Thaler E."/>
            <person name="Korotkin H.B."/>
            <person name="Matheny P.B."/>
            <person name="Slot J.C."/>
        </authorList>
    </citation>
    <scope>NUCLEOTIDE SEQUENCE [LARGE SCALE GENOMIC DNA]</scope>
    <source>
        <strain evidence="2 3">2629</strain>
    </source>
</reference>
<dbReference type="STRING" id="181874.A0A409YDI8"/>
<dbReference type="SUPFAM" id="SSF52540">
    <property type="entry name" value="P-loop containing nucleoside triphosphate hydrolases"/>
    <property type="match status" value="1"/>
</dbReference>
<evidence type="ECO:0000256" key="1">
    <source>
        <dbReference type="SAM" id="MobiDB-lite"/>
    </source>
</evidence>
<name>A0A409YDI8_9AGAR</name>
<feature type="region of interest" description="Disordered" evidence="1">
    <location>
        <begin position="715"/>
        <end position="748"/>
    </location>
</feature>